<dbReference type="OrthoDB" id="6143850at2759"/>
<dbReference type="AlphaFoldDB" id="A0A6J8E107"/>
<accession>A0A6J8E107</accession>
<organism evidence="1 2">
    <name type="scientific">Mytilus coruscus</name>
    <name type="common">Sea mussel</name>
    <dbReference type="NCBI Taxonomy" id="42192"/>
    <lineage>
        <taxon>Eukaryota</taxon>
        <taxon>Metazoa</taxon>
        <taxon>Spiralia</taxon>
        <taxon>Lophotrochozoa</taxon>
        <taxon>Mollusca</taxon>
        <taxon>Bivalvia</taxon>
        <taxon>Autobranchia</taxon>
        <taxon>Pteriomorphia</taxon>
        <taxon>Mytilida</taxon>
        <taxon>Mytiloidea</taxon>
        <taxon>Mytilidae</taxon>
        <taxon>Mytilinae</taxon>
        <taxon>Mytilus</taxon>
    </lineage>
</organism>
<dbReference type="PANTHER" id="PTHR31511:SF12">
    <property type="entry name" value="RHO TERMINATION FACTOR N-TERMINAL DOMAIN-CONTAINING PROTEIN"/>
    <property type="match status" value="1"/>
</dbReference>
<evidence type="ECO:0000313" key="2">
    <source>
        <dbReference type="Proteomes" id="UP000507470"/>
    </source>
</evidence>
<dbReference type="EMBL" id="CACVKT020008082">
    <property type="protein sequence ID" value="CAC5412701.1"/>
    <property type="molecule type" value="Genomic_DNA"/>
</dbReference>
<protein>
    <submittedName>
        <fullName evidence="1">Uncharacterized protein</fullName>
    </submittedName>
</protein>
<gene>
    <name evidence="1" type="ORF">MCOR_45688</name>
</gene>
<proteinExistence type="predicted"/>
<evidence type="ECO:0000313" key="1">
    <source>
        <dbReference type="EMBL" id="CAC5412701.1"/>
    </source>
</evidence>
<reference evidence="1 2" key="1">
    <citation type="submission" date="2020-06" db="EMBL/GenBank/DDBJ databases">
        <authorList>
            <person name="Li R."/>
            <person name="Bekaert M."/>
        </authorList>
    </citation>
    <scope>NUCLEOTIDE SEQUENCE [LARGE SCALE GENOMIC DNA]</scope>
    <source>
        <strain evidence="2">wild</strain>
    </source>
</reference>
<name>A0A6J8E107_MYTCO</name>
<dbReference type="Proteomes" id="UP000507470">
    <property type="component" value="Unassembled WGS sequence"/>
</dbReference>
<keyword evidence="2" id="KW-1185">Reference proteome</keyword>
<dbReference type="PANTHER" id="PTHR31511">
    <property type="entry name" value="PROTEIN CBG23764"/>
    <property type="match status" value="1"/>
</dbReference>
<sequence length="208" mass="24072">MCVLELSKCVMYEYHYDYMMSKYGANAKLMMTDTDSLLYHLTTKNMQTDKLLFDFSNNDKNHFLYDYDDLTNAKKPGLFKDENAGNSLTKKPDQEVLAAIKKLAVREENTMVARVTLHNMRQERDEPVRNFCKFLIKCHTCNTDVNYTDTIIRNVLARGISDPEIQLDRLGNKNQDRTLEEVTQFVEAKDSGKRSASRLLDSLLCDTL</sequence>